<sequence length="99" mass="11596">MKIKLKLTRTPDSEPEYYYTNLFVITEWERNDRGRVANLTNDYKQGDTAAWMYYILKMRGEQLPDSWNEWLKQNPEIDIVPVLDETDPNPTDAAPTAAN</sequence>
<proteinExistence type="predicted"/>
<dbReference type="EMBL" id="LR798337">
    <property type="protein sequence ID" value="CAB5224780.1"/>
    <property type="molecule type" value="Genomic_DNA"/>
</dbReference>
<gene>
    <name evidence="1" type="ORF">UFOVP740_7</name>
</gene>
<evidence type="ECO:0000313" key="1">
    <source>
        <dbReference type="EMBL" id="CAB5224780.1"/>
    </source>
</evidence>
<reference evidence="1" key="1">
    <citation type="submission" date="2020-05" db="EMBL/GenBank/DDBJ databases">
        <authorList>
            <person name="Chiriac C."/>
            <person name="Salcher M."/>
            <person name="Ghai R."/>
            <person name="Kavagutti S V."/>
        </authorList>
    </citation>
    <scope>NUCLEOTIDE SEQUENCE</scope>
</reference>
<protein>
    <submittedName>
        <fullName evidence="1">Uncharacterized protein</fullName>
    </submittedName>
</protein>
<name>A0A6J7X225_9CAUD</name>
<organism evidence="1">
    <name type="scientific">uncultured Caudovirales phage</name>
    <dbReference type="NCBI Taxonomy" id="2100421"/>
    <lineage>
        <taxon>Viruses</taxon>
        <taxon>Duplodnaviria</taxon>
        <taxon>Heunggongvirae</taxon>
        <taxon>Uroviricota</taxon>
        <taxon>Caudoviricetes</taxon>
        <taxon>Peduoviridae</taxon>
        <taxon>Maltschvirus</taxon>
        <taxon>Maltschvirus maltsch</taxon>
    </lineage>
</organism>
<accession>A0A6J7X225</accession>